<feature type="compositionally biased region" description="Basic and acidic residues" evidence="6">
    <location>
        <begin position="590"/>
        <end position="600"/>
    </location>
</feature>
<evidence type="ECO:0000256" key="6">
    <source>
        <dbReference type="SAM" id="MobiDB-lite"/>
    </source>
</evidence>
<dbReference type="EC" id="2.7.7.6" evidence="1"/>
<keyword evidence="3" id="KW-0808">Transferase</keyword>
<dbReference type="GO" id="GO:0003899">
    <property type="term" value="F:DNA-directed RNA polymerase activity"/>
    <property type="evidence" value="ECO:0007669"/>
    <property type="project" value="UniProtKB-EC"/>
</dbReference>
<accession>A0A481SH47</accession>
<reference evidence="8" key="1">
    <citation type="submission" date="2018-11" db="EMBL/GenBank/DDBJ databases">
        <authorList>
            <person name="Shen W.-C."/>
            <person name="Liang S.-W."/>
            <person name="Huang Y.-H."/>
            <person name="Chiu J.-Y."/>
        </authorList>
    </citation>
    <scope>NUCLEOTIDE SEQUENCE</scope>
    <source>
        <strain evidence="8">12JK1RB1-A1</strain>
    </source>
</reference>
<evidence type="ECO:0000259" key="7">
    <source>
        <dbReference type="Pfam" id="PF00562"/>
    </source>
</evidence>
<dbReference type="GO" id="GO:0003677">
    <property type="term" value="F:DNA binding"/>
    <property type="evidence" value="ECO:0007669"/>
    <property type="project" value="InterPro"/>
</dbReference>
<feature type="domain" description="DNA-directed RNA polymerase subunit 2 hybrid-binding" evidence="7">
    <location>
        <begin position="444"/>
        <end position="510"/>
    </location>
</feature>
<evidence type="ECO:0000256" key="4">
    <source>
        <dbReference type="ARBA" id="ARBA00022695"/>
    </source>
</evidence>
<sequence length="633" mass="70424">MRESSVEKRKAGMSYYVFMDSTGDTVWLRADQADEYRNVASPDWILKQASNAINPILKARFTPTHAYPFAHEGMTHFGCIDESRYASIDKFWTSVKEVSAAWVIKGIVAKKTASSRIRRDLAVMYENAPLHFFMSVAERKMEIVDVAERGFPWDTIYSGSMTVASRDNLMGLIQDNCTVDMRHYEPDADYAMTTDPNRHKYLKHWDGFIDPSFTTMSLDAGNIMALVHSVQIRVLDKNLWSKTESLLSTLRDHGSLELPRDWTLYFYDCVDSMIGDINPDKGMWVDSYVFNNTNQHAALGISETWPSEALVYARTHLWLFPYVHADEQPRPMLGSVMAPQAIAFGSTSVASTISPVTCSAPRVMTPLGDLIAKSSPPDECILPGVDLIVLFANFKETYEDSMIASSEIATLGSSHARGFGYAMRTGYGKTKDPYVDAAITQSGIVPGDKIATLHGQKQTVSRLLSRDEMPWCHDPLRNKTFKPHIIMASSSVSNRMTAGQIYEAQAGASVVDVTRYHETISSAPYVTDVLGRDYSSLAPTTCRFTELGKSDCKPFIIGPSGAHGTSGYTRVGAEGSNPRTARPQTVGSHEQSRQAPHDDQNVEDPEMDFSDSRESKPREQMAPVSFVYGFEDV</sequence>
<dbReference type="Gene3D" id="2.40.270.10">
    <property type="entry name" value="DNA-directed RNA polymerase, subunit 2, domain 6"/>
    <property type="match status" value="1"/>
</dbReference>
<evidence type="ECO:0000256" key="3">
    <source>
        <dbReference type="ARBA" id="ARBA00022679"/>
    </source>
</evidence>
<reference evidence="8" key="2">
    <citation type="journal article" date="2019" name="Fungal Genet. Biol.">
        <title>The smut fungus Ustilago esculenta has a bipolar mating system with three idiomorphs larger than 500?kb.</title>
        <authorList>
            <person name="Liang S.W."/>
            <person name="Huang Y.H."/>
            <person name="Chiu J.Y."/>
            <person name="Tseng H.W."/>
            <person name="Haung J.H."/>
            <person name="Shen W.C."/>
        </authorList>
    </citation>
    <scope>NUCLEOTIDE SEQUENCE</scope>
    <source>
        <strain evidence="8">12JK1RB1-A1</strain>
    </source>
</reference>
<name>A0A481SH47_9BASI</name>
<feature type="compositionally biased region" description="Basic and acidic residues" evidence="6">
    <location>
        <begin position="610"/>
        <end position="619"/>
    </location>
</feature>
<evidence type="ECO:0000256" key="1">
    <source>
        <dbReference type="ARBA" id="ARBA00012418"/>
    </source>
</evidence>
<keyword evidence="2" id="KW-0240">DNA-directed RNA polymerase</keyword>
<keyword evidence="5" id="KW-0804">Transcription</keyword>
<organism evidence="8">
    <name type="scientific">Ustilago esculenta</name>
    <dbReference type="NCBI Taxonomy" id="185366"/>
    <lineage>
        <taxon>Eukaryota</taxon>
        <taxon>Fungi</taxon>
        <taxon>Dikarya</taxon>
        <taxon>Basidiomycota</taxon>
        <taxon>Ustilaginomycotina</taxon>
        <taxon>Ustilaginomycetes</taxon>
        <taxon>Ustilaginales</taxon>
        <taxon>Ustilaginaceae</taxon>
        <taxon>Ustilago</taxon>
    </lineage>
</organism>
<evidence type="ECO:0000256" key="5">
    <source>
        <dbReference type="ARBA" id="ARBA00023163"/>
    </source>
</evidence>
<feature type="compositionally biased region" description="Polar residues" evidence="6">
    <location>
        <begin position="577"/>
        <end position="589"/>
    </location>
</feature>
<dbReference type="AlphaFoldDB" id="A0A481SH47"/>
<gene>
    <name evidence="8" type="ORF">UE_1363</name>
</gene>
<dbReference type="GO" id="GO:0006351">
    <property type="term" value="P:DNA-templated transcription"/>
    <property type="evidence" value="ECO:0007669"/>
    <property type="project" value="InterPro"/>
</dbReference>
<dbReference type="SUPFAM" id="SSF64484">
    <property type="entry name" value="beta and beta-prime subunits of DNA dependent RNA-polymerase"/>
    <property type="match status" value="1"/>
</dbReference>
<dbReference type="InterPro" id="IPR007120">
    <property type="entry name" value="DNA-dir_RNAP_su2_dom"/>
</dbReference>
<keyword evidence="4" id="KW-0548">Nucleotidyltransferase</keyword>
<dbReference type="Pfam" id="PF00562">
    <property type="entry name" value="RNA_pol_Rpb2_6"/>
    <property type="match status" value="1"/>
</dbReference>
<proteinExistence type="predicted"/>
<dbReference type="InterPro" id="IPR037033">
    <property type="entry name" value="DNA-dir_RNAP_su2_hyb_sf"/>
</dbReference>
<evidence type="ECO:0000256" key="2">
    <source>
        <dbReference type="ARBA" id="ARBA00022478"/>
    </source>
</evidence>
<dbReference type="EMBL" id="MK125512">
    <property type="protein sequence ID" value="QBH67429.1"/>
    <property type="molecule type" value="Genomic_DNA"/>
</dbReference>
<feature type="region of interest" description="Disordered" evidence="6">
    <location>
        <begin position="563"/>
        <end position="633"/>
    </location>
</feature>
<dbReference type="GO" id="GO:0000428">
    <property type="term" value="C:DNA-directed RNA polymerase complex"/>
    <property type="evidence" value="ECO:0007669"/>
    <property type="project" value="UniProtKB-KW"/>
</dbReference>
<protein>
    <recommendedName>
        <fullName evidence="1">DNA-directed RNA polymerase</fullName>
        <ecNumber evidence="1">2.7.7.6</ecNumber>
    </recommendedName>
</protein>
<evidence type="ECO:0000313" key="8">
    <source>
        <dbReference type="EMBL" id="QBH67429.1"/>
    </source>
</evidence>